<protein>
    <submittedName>
        <fullName evidence="2">Uncharacterized protein</fullName>
    </submittedName>
</protein>
<dbReference type="Proteomes" id="UP000186955">
    <property type="component" value="Unassembled WGS sequence"/>
</dbReference>
<reference evidence="2 3" key="1">
    <citation type="submission" date="2016-10" db="EMBL/GenBank/DDBJ databases">
        <title>Genome sequence of the ascomycete fungus Penicillium subrubescens.</title>
        <authorList>
            <person name="De Vries R.P."/>
            <person name="Peng M."/>
            <person name="Dilokpimol A."/>
            <person name="Hilden K."/>
            <person name="Makela M.R."/>
            <person name="Grigoriev I."/>
            <person name="Riley R."/>
            <person name="Granchi Z."/>
        </authorList>
    </citation>
    <scope>NUCLEOTIDE SEQUENCE [LARGE SCALE GENOMIC DNA]</scope>
    <source>
        <strain evidence="2 3">CBS 132785</strain>
    </source>
</reference>
<comment type="caution">
    <text evidence="2">The sequence shown here is derived from an EMBL/GenBank/DDBJ whole genome shotgun (WGS) entry which is preliminary data.</text>
</comment>
<organism evidence="2 3">
    <name type="scientific">Penicillium subrubescens</name>
    <dbReference type="NCBI Taxonomy" id="1316194"/>
    <lineage>
        <taxon>Eukaryota</taxon>
        <taxon>Fungi</taxon>
        <taxon>Dikarya</taxon>
        <taxon>Ascomycota</taxon>
        <taxon>Pezizomycotina</taxon>
        <taxon>Eurotiomycetes</taxon>
        <taxon>Eurotiomycetidae</taxon>
        <taxon>Eurotiales</taxon>
        <taxon>Aspergillaceae</taxon>
        <taxon>Penicillium</taxon>
    </lineage>
</organism>
<evidence type="ECO:0000313" key="2">
    <source>
        <dbReference type="EMBL" id="OKP09598.1"/>
    </source>
</evidence>
<feature type="transmembrane region" description="Helical" evidence="1">
    <location>
        <begin position="28"/>
        <end position="51"/>
    </location>
</feature>
<evidence type="ECO:0000256" key="1">
    <source>
        <dbReference type="SAM" id="Phobius"/>
    </source>
</evidence>
<keyword evidence="1" id="KW-0472">Membrane</keyword>
<proteinExistence type="predicted"/>
<keyword evidence="1" id="KW-1133">Transmembrane helix</keyword>
<dbReference type="AlphaFoldDB" id="A0A1Q5UAU3"/>
<sequence>MRRKPESLELDSNEETMNAFYLTTGQRLTFTALMVLSFMAALGGSSTSVALPVA</sequence>
<evidence type="ECO:0000313" key="3">
    <source>
        <dbReference type="Proteomes" id="UP000186955"/>
    </source>
</evidence>
<keyword evidence="1" id="KW-0812">Transmembrane</keyword>
<keyword evidence="3" id="KW-1185">Reference proteome</keyword>
<gene>
    <name evidence="2" type="ORF">PENSUB_5030</name>
</gene>
<accession>A0A1Q5UAU3</accession>
<dbReference type="EMBL" id="MNBE01000483">
    <property type="protein sequence ID" value="OKP09598.1"/>
    <property type="molecule type" value="Genomic_DNA"/>
</dbReference>
<name>A0A1Q5UAU3_9EURO</name>